<dbReference type="EMBL" id="JAMQOM010000006">
    <property type="protein sequence ID" value="MDS0222696.1"/>
    <property type="molecule type" value="Genomic_DNA"/>
</dbReference>
<evidence type="ECO:0000313" key="4">
    <source>
        <dbReference type="EMBL" id="MDS0223403.1"/>
    </source>
</evidence>
<dbReference type="EMBL" id="JAMQOM010000011">
    <property type="protein sequence ID" value="MDS0223304.1"/>
    <property type="molecule type" value="Genomic_DNA"/>
</dbReference>
<feature type="non-terminal residue" evidence="3">
    <location>
        <position position="1"/>
    </location>
</feature>
<evidence type="ECO:0000313" key="2">
    <source>
        <dbReference type="EMBL" id="MDS0222696.1"/>
    </source>
</evidence>
<evidence type="ECO:0000313" key="3">
    <source>
        <dbReference type="EMBL" id="MDS0223304.1"/>
    </source>
</evidence>
<dbReference type="EMBL" id="JAMQOM010000015">
    <property type="protein sequence ID" value="MDS0223448.1"/>
    <property type="molecule type" value="Genomic_DNA"/>
</dbReference>
<protein>
    <submittedName>
        <fullName evidence="3">IS5/IS1182 family transposase</fullName>
    </submittedName>
</protein>
<accession>A0AAE4F1A7</accession>
<name>A0AAE4F1A7_9EURY</name>
<evidence type="ECO:0000313" key="5">
    <source>
        <dbReference type="EMBL" id="MDS0223448.1"/>
    </source>
</evidence>
<sequence length="30" mass="3750">AVRARSWWLEFREIILKATVYNLRRSVRYP</sequence>
<dbReference type="EMBL" id="JAMQOM010000013">
    <property type="protein sequence ID" value="MDS0223403.1"/>
    <property type="molecule type" value="Genomic_DNA"/>
</dbReference>
<dbReference type="Proteomes" id="UP001253439">
    <property type="component" value="Unassembled WGS sequence"/>
</dbReference>
<keyword evidence="6" id="KW-1185">Reference proteome</keyword>
<gene>
    <name evidence="1" type="ORF">NDI54_10040</name>
    <name evidence="2" type="ORF">NDI54_15225</name>
    <name evidence="3" type="ORF">NDI54_18330</name>
    <name evidence="4" type="ORF">NDI54_18860</name>
    <name evidence="5" type="ORF">NDI54_19085</name>
</gene>
<comment type="caution">
    <text evidence="3">The sequence shown here is derived from an EMBL/GenBank/DDBJ whole genome shotgun (WGS) entry which is preliminary data.</text>
</comment>
<evidence type="ECO:0000313" key="1">
    <source>
        <dbReference type="EMBL" id="MDS0221688.1"/>
    </source>
</evidence>
<dbReference type="AlphaFoldDB" id="A0AAE4F1A7"/>
<organism evidence="3 6">
    <name type="scientific">Haloarcula terrestris</name>
    <dbReference type="NCBI Taxonomy" id="2950533"/>
    <lineage>
        <taxon>Archaea</taxon>
        <taxon>Methanobacteriati</taxon>
        <taxon>Methanobacteriota</taxon>
        <taxon>Stenosarchaea group</taxon>
        <taxon>Halobacteria</taxon>
        <taxon>Halobacteriales</taxon>
        <taxon>Haloarculaceae</taxon>
        <taxon>Haloarcula</taxon>
    </lineage>
</organism>
<proteinExistence type="predicted"/>
<dbReference type="EMBL" id="JAMQOM010000003">
    <property type="protein sequence ID" value="MDS0221688.1"/>
    <property type="molecule type" value="Genomic_DNA"/>
</dbReference>
<reference evidence="3 6" key="1">
    <citation type="submission" date="2022-06" db="EMBL/GenBank/DDBJ databases">
        <title>Haloarcula sp. a new haloarchaeum isolate from saline soil.</title>
        <authorList>
            <person name="Strakova D."/>
            <person name="Galisteo C."/>
            <person name="Sanchez-Porro C."/>
            <person name="Ventosa A."/>
        </authorList>
    </citation>
    <scope>NUCLEOTIDE SEQUENCE [LARGE SCALE GENOMIC DNA]</scope>
    <source>
        <strain evidence="3 6">S1AR25-5A</strain>
    </source>
</reference>
<evidence type="ECO:0000313" key="6">
    <source>
        <dbReference type="Proteomes" id="UP001253439"/>
    </source>
</evidence>